<evidence type="ECO:0000256" key="1">
    <source>
        <dbReference type="SAM" id="MobiDB-lite"/>
    </source>
</evidence>
<keyword evidence="3" id="KW-1185">Reference proteome</keyword>
<comment type="caution">
    <text evidence="2">The sequence shown here is derived from an EMBL/GenBank/DDBJ whole genome shotgun (WGS) entry which is preliminary data.</text>
</comment>
<dbReference type="EMBL" id="BAABHS010000018">
    <property type="protein sequence ID" value="GAA4976613.1"/>
    <property type="molecule type" value="Genomic_DNA"/>
</dbReference>
<accession>A0ABP9HRS7</accession>
<protein>
    <submittedName>
        <fullName evidence="2">Uncharacterized protein</fullName>
    </submittedName>
</protein>
<proteinExistence type="predicted"/>
<gene>
    <name evidence="2" type="ORF">GCM10023205_49770</name>
</gene>
<name>A0ABP9HRS7_9ACTN</name>
<evidence type="ECO:0000313" key="2">
    <source>
        <dbReference type="EMBL" id="GAA4976613.1"/>
    </source>
</evidence>
<evidence type="ECO:0000313" key="3">
    <source>
        <dbReference type="Proteomes" id="UP001500466"/>
    </source>
</evidence>
<organism evidence="2 3">
    <name type="scientific">Yinghuangia aomiensis</name>
    <dbReference type="NCBI Taxonomy" id="676205"/>
    <lineage>
        <taxon>Bacteria</taxon>
        <taxon>Bacillati</taxon>
        <taxon>Actinomycetota</taxon>
        <taxon>Actinomycetes</taxon>
        <taxon>Kitasatosporales</taxon>
        <taxon>Streptomycetaceae</taxon>
        <taxon>Yinghuangia</taxon>
    </lineage>
</organism>
<dbReference type="Proteomes" id="UP001500466">
    <property type="component" value="Unassembled WGS sequence"/>
</dbReference>
<sequence>MAREPDSLGIDVPRLPGSGTSHQTWTVPGTNAVQRRPFGVLNALDLRVINDTDARRALWEAYPRLDTSAATPDGAALGLVTGLPRLDPHEGNPAASEADFDRHVGYLADGG</sequence>
<feature type="region of interest" description="Disordered" evidence="1">
    <location>
        <begin position="1"/>
        <end position="27"/>
    </location>
</feature>
<feature type="compositionally biased region" description="Polar residues" evidence="1">
    <location>
        <begin position="18"/>
        <end position="27"/>
    </location>
</feature>
<dbReference type="RefSeq" id="WP_345677876.1">
    <property type="nucleotide sequence ID" value="NZ_BAABHS010000018.1"/>
</dbReference>
<reference evidence="3" key="1">
    <citation type="journal article" date="2019" name="Int. J. Syst. Evol. Microbiol.">
        <title>The Global Catalogue of Microorganisms (GCM) 10K type strain sequencing project: providing services to taxonomists for standard genome sequencing and annotation.</title>
        <authorList>
            <consortium name="The Broad Institute Genomics Platform"/>
            <consortium name="The Broad Institute Genome Sequencing Center for Infectious Disease"/>
            <person name="Wu L."/>
            <person name="Ma J."/>
        </authorList>
    </citation>
    <scope>NUCLEOTIDE SEQUENCE [LARGE SCALE GENOMIC DNA]</scope>
    <source>
        <strain evidence="3">JCM 17986</strain>
    </source>
</reference>